<dbReference type="GO" id="GO:0051301">
    <property type="term" value="P:cell division"/>
    <property type="evidence" value="ECO:0007669"/>
    <property type="project" value="UniProtKB-KW"/>
</dbReference>
<dbReference type="OrthoDB" id="2392550at2759"/>
<comment type="subcellular location">
    <subcellularLocation>
        <location evidence="2">Chromosome</location>
        <location evidence="2">Centromere</location>
    </subcellularLocation>
    <subcellularLocation>
        <location evidence="1">Nucleus</location>
    </subcellularLocation>
</comment>
<name>A0A8H8QVN6_9HELO</name>
<feature type="compositionally biased region" description="Polar residues" evidence="10">
    <location>
        <begin position="299"/>
        <end position="311"/>
    </location>
</feature>
<keyword evidence="4" id="KW-0158">Chromosome</keyword>
<dbReference type="GO" id="GO:0000775">
    <property type="term" value="C:chromosome, centromeric region"/>
    <property type="evidence" value="ECO:0007669"/>
    <property type="project" value="UniProtKB-SubCell"/>
</dbReference>
<dbReference type="PANTHER" id="PTHR16040:SF7">
    <property type="entry name" value="AUSTRALIN, ISOFORM A-RELATED"/>
    <property type="match status" value="1"/>
</dbReference>
<dbReference type="Proteomes" id="UP000431533">
    <property type="component" value="Unassembled WGS sequence"/>
</dbReference>
<keyword evidence="9" id="KW-0137">Centromere</keyword>
<evidence type="ECO:0000256" key="3">
    <source>
        <dbReference type="ARBA" id="ARBA00009914"/>
    </source>
</evidence>
<keyword evidence="8" id="KW-0131">Cell cycle</keyword>
<keyword evidence="13" id="KW-1185">Reference proteome</keyword>
<protein>
    <recommendedName>
        <fullName evidence="11">Borealin N-terminal domain-containing protein</fullName>
    </recommendedName>
</protein>
<sequence>MAPTRSKKTARKSTESSGSSVDMQSFPAPPQMVPTKTRSPMKTPPSQRSPIKKARMGITLGQKQALIDNLQLEITERARKLRAQYMLQSQGLRSRIEIRVNRIPTALRRANMGELLEKYSEAATKTASKSPQRAERNSPAKMKQIQEQSRASSSPQKPKKRHSNEIYSVDKENEDIENPKKRPRGPPAPPVRTTSKAKLQSQVLSPRSANSRTFPRSPVRASPAKSNLARPISPFKPVAPTPAGGAAGMLTNMVEKAKSTRAATRKPAEPAKTTGVGRGKRTVAPAPAPAPRVARGRASTISDSSDASNGTIVRKPVAAKKEPAKRTVMGTIRGMGGAASKKVQASKPAPTTTGSRVLRKRN</sequence>
<feature type="compositionally biased region" description="Polar residues" evidence="10">
    <location>
        <begin position="192"/>
        <end position="214"/>
    </location>
</feature>
<dbReference type="InterPro" id="IPR018867">
    <property type="entry name" value="Cell_div_borealin"/>
</dbReference>
<evidence type="ECO:0000256" key="4">
    <source>
        <dbReference type="ARBA" id="ARBA00022454"/>
    </source>
</evidence>
<evidence type="ECO:0000256" key="2">
    <source>
        <dbReference type="ARBA" id="ARBA00004584"/>
    </source>
</evidence>
<dbReference type="AlphaFoldDB" id="A0A8H8QVN6"/>
<proteinExistence type="inferred from homology"/>
<accession>A0A8H8QVN6</accession>
<evidence type="ECO:0000256" key="8">
    <source>
        <dbReference type="ARBA" id="ARBA00023306"/>
    </source>
</evidence>
<comment type="caution">
    <text evidence="12">The sequence shown here is derived from an EMBL/GenBank/DDBJ whole genome shotgun (WGS) entry which is preliminary data.</text>
</comment>
<dbReference type="RefSeq" id="XP_031001333.1">
    <property type="nucleotide sequence ID" value="XM_031153781.1"/>
</dbReference>
<dbReference type="GO" id="GO:0005634">
    <property type="term" value="C:nucleus"/>
    <property type="evidence" value="ECO:0007669"/>
    <property type="project" value="UniProtKB-SubCell"/>
</dbReference>
<dbReference type="GO" id="GO:0051233">
    <property type="term" value="C:spindle midzone"/>
    <property type="evidence" value="ECO:0007669"/>
    <property type="project" value="TreeGrafter"/>
</dbReference>
<dbReference type="PANTHER" id="PTHR16040">
    <property type="entry name" value="AUSTRALIN, ISOFORM A-RELATED"/>
    <property type="match status" value="1"/>
</dbReference>
<keyword evidence="6" id="KW-0498">Mitosis</keyword>
<dbReference type="GO" id="GO:0032133">
    <property type="term" value="C:chromosome passenger complex"/>
    <property type="evidence" value="ECO:0007669"/>
    <property type="project" value="TreeGrafter"/>
</dbReference>
<keyword evidence="5" id="KW-0132">Cell division</keyword>
<evidence type="ECO:0000256" key="10">
    <source>
        <dbReference type="SAM" id="MobiDB-lite"/>
    </source>
</evidence>
<dbReference type="EMBL" id="QGMH01000256">
    <property type="protein sequence ID" value="TVY22545.1"/>
    <property type="molecule type" value="Genomic_DNA"/>
</dbReference>
<evidence type="ECO:0000256" key="7">
    <source>
        <dbReference type="ARBA" id="ARBA00023242"/>
    </source>
</evidence>
<dbReference type="GeneID" id="41989062"/>
<feature type="region of interest" description="Disordered" evidence="10">
    <location>
        <begin position="122"/>
        <end position="362"/>
    </location>
</feature>
<dbReference type="GO" id="GO:0000070">
    <property type="term" value="P:mitotic sister chromatid segregation"/>
    <property type="evidence" value="ECO:0007669"/>
    <property type="project" value="TreeGrafter"/>
</dbReference>
<feature type="compositionally biased region" description="Basic residues" evidence="10">
    <location>
        <begin position="1"/>
        <end position="11"/>
    </location>
</feature>
<evidence type="ECO:0000313" key="13">
    <source>
        <dbReference type="Proteomes" id="UP000431533"/>
    </source>
</evidence>
<dbReference type="Pfam" id="PF10444">
    <property type="entry name" value="Nbl1_Borealin_N"/>
    <property type="match status" value="1"/>
</dbReference>
<dbReference type="InterPro" id="IPR018851">
    <property type="entry name" value="Borealin_N"/>
</dbReference>
<evidence type="ECO:0000256" key="5">
    <source>
        <dbReference type="ARBA" id="ARBA00022618"/>
    </source>
</evidence>
<feature type="compositionally biased region" description="Polar residues" evidence="10">
    <location>
        <begin position="145"/>
        <end position="156"/>
    </location>
</feature>
<evidence type="ECO:0000313" key="12">
    <source>
        <dbReference type="EMBL" id="TVY22545.1"/>
    </source>
</evidence>
<evidence type="ECO:0000256" key="9">
    <source>
        <dbReference type="ARBA" id="ARBA00023328"/>
    </source>
</evidence>
<keyword evidence="7" id="KW-0539">Nucleus</keyword>
<reference evidence="12 13" key="1">
    <citation type="submission" date="2018-05" db="EMBL/GenBank/DDBJ databases">
        <title>Genome sequencing and assembly of the regulated plant pathogen Lachnellula willkommii and related sister species for the development of diagnostic species identification markers.</title>
        <authorList>
            <person name="Giroux E."/>
            <person name="Bilodeau G."/>
        </authorList>
    </citation>
    <scope>NUCLEOTIDE SEQUENCE [LARGE SCALE GENOMIC DNA]</scope>
    <source>
        <strain evidence="12 13">CBS 185.66</strain>
    </source>
</reference>
<feature type="domain" description="Borealin N-terminal" evidence="11">
    <location>
        <begin position="62"/>
        <end position="118"/>
    </location>
</feature>
<evidence type="ECO:0000256" key="6">
    <source>
        <dbReference type="ARBA" id="ARBA00022776"/>
    </source>
</evidence>
<organism evidence="12 13">
    <name type="scientific">Lachnellula hyalina</name>
    <dbReference type="NCBI Taxonomy" id="1316788"/>
    <lineage>
        <taxon>Eukaryota</taxon>
        <taxon>Fungi</taxon>
        <taxon>Dikarya</taxon>
        <taxon>Ascomycota</taxon>
        <taxon>Pezizomycotina</taxon>
        <taxon>Leotiomycetes</taxon>
        <taxon>Helotiales</taxon>
        <taxon>Lachnaceae</taxon>
        <taxon>Lachnellula</taxon>
    </lineage>
</organism>
<evidence type="ECO:0000259" key="11">
    <source>
        <dbReference type="Pfam" id="PF10444"/>
    </source>
</evidence>
<feature type="region of interest" description="Disordered" evidence="10">
    <location>
        <begin position="1"/>
        <end position="55"/>
    </location>
</feature>
<gene>
    <name evidence="12" type="ORF">LHYA1_G008864</name>
</gene>
<comment type="similarity">
    <text evidence="3">Belongs to the borealin family.</text>
</comment>
<feature type="compositionally biased region" description="Polar residues" evidence="10">
    <location>
        <begin position="34"/>
        <end position="49"/>
    </location>
</feature>
<evidence type="ECO:0000256" key="1">
    <source>
        <dbReference type="ARBA" id="ARBA00004123"/>
    </source>
</evidence>